<keyword evidence="1" id="KW-0472">Membrane</keyword>
<dbReference type="SUPFAM" id="SSF52540">
    <property type="entry name" value="P-loop containing nucleoside triphosphate hydrolases"/>
    <property type="match status" value="1"/>
</dbReference>
<evidence type="ECO:0000313" key="4">
    <source>
        <dbReference type="Proteomes" id="UP000179106"/>
    </source>
</evidence>
<feature type="transmembrane region" description="Helical" evidence="1">
    <location>
        <begin position="6"/>
        <end position="23"/>
    </location>
</feature>
<dbReference type="Proteomes" id="UP000179106">
    <property type="component" value="Unassembled WGS sequence"/>
</dbReference>
<keyword evidence="1" id="KW-0812">Transmembrane</keyword>
<dbReference type="AlphaFoldDB" id="A0A1G2GSY9"/>
<feature type="domain" description="DUF8128" evidence="2">
    <location>
        <begin position="89"/>
        <end position="334"/>
    </location>
</feature>
<reference evidence="3 4" key="1">
    <citation type="journal article" date="2016" name="Nat. Commun.">
        <title>Thousands of microbial genomes shed light on interconnected biogeochemical processes in an aquifer system.</title>
        <authorList>
            <person name="Anantharaman K."/>
            <person name="Brown C.T."/>
            <person name="Hug L.A."/>
            <person name="Sharon I."/>
            <person name="Castelle C.J."/>
            <person name="Probst A.J."/>
            <person name="Thomas B.C."/>
            <person name="Singh A."/>
            <person name="Wilkins M.J."/>
            <person name="Karaoz U."/>
            <person name="Brodie E.L."/>
            <person name="Williams K.H."/>
            <person name="Hubbard S.S."/>
            <person name="Banfield J.F."/>
        </authorList>
    </citation>
    <scope>NUCLEOTIDE SEQUENCE [LARGE SCALE GENOMIC DNA]</scope>
</reference>
<protein>
    <recommendedName>
        <fullName evidence="2">DUF8128 domain-containing protein</fullName>
    </recommendedName>
</protein>
<dbReference type="Gene3D" id="3.40.50.300">
    <property type="entry name" value="P-loop containing nucleotide triphosphate hydrolases"/>
    <property type="match status" value="2"/>
</dbReference>
<proteinExistence type="predicted"/>
<dbReference type="EMBL" id="MHNW01000023">
    <property type="protein sequence ID" value="OGZ53323.1"/>
    <property type="molecule type" value="Genomic_DNA"/>
</dbReference>
<sequence>MALFYFLTILAFSAAVGILFYFAGRKAIRRRKMDLANSVLLAIQIPYVRGEAADFKTEFEKFEAFLRRLASFNCQSSLEVCVAHIGDFVQFHISVPRAFVGSVKEEIYSLLRGARVGIVHSDPGIFGSHGVSLGGYVLQKKDHIFSIRTHKTLKADPFASMLEVFSRVRKVGEGVGMQIILCPVSLRHKKSIARSLASIARGELGDIVARTKLVSKGGIDIPSASAEIEERKNRKRIMRDIFGFARNKLSQPIFEANVRVCVSAGTKFRAKEVLDEIAASFRHFDDPYHNEFKFAKPLNSEKLIGQFIARRFSNAETVVLSSEEIASFYHFPTSAEKLLSGARRFQTKQIPIPSNLSSGGICIGENEFHGEAHSVFLGNERGDRHVYIVGEENTGKSTLVGNMLIQDVERGHGVALIDPSGKLAQAILGRIPSKRVAQVLYLTMADAMRVPVIDLFRLDHGITAEKKKHMAHELGSVVNKFFELDTRGVMFDEYVQNAILLLLESTSENASIFDLPRVFTDKKYREKLLSKSRNGELAHFWEYKARSSSGAAVLEYMAPFVFSKFKKFASSNHLRSALQDPVSAVDIESAVLNGKIILIDLGEDRLGKENSKFLGMLIANKILAAAQAGEENRNERKQFSVYFDDCESYAPDSVAKIVSGSRRHHINLTLSTRSIGSLSAKIREAIFKNIVSTIVFRVNPRDAGILAAEFEPSYTKHDLLSVDDFNAYARVAVHGELSEPFSIKIKTESWEVGSVKIARRIREYSRLSHYRDVRE</sequence>
<organism evidence="3 4">
    <name type="scientific">Candidatus Ryanbacteria bacterium RIFCSPLOWO2_01_FULL_48_26</name>
    <dbReference type="NCBI Taxonomy" id="1802126"/>
    <lineage>
        <taxon>Bacteria</taxon>
        <taxon>Candidatus Ryaniibacteriota</taxon>
    </lineage>
</organism>
<evidence type="ECO:0000256" key="1">
    <source>
        <dbReference type="SAM" id="Phobius"/>
    </source>
</evidence>
<evidence type="ECO:0000313" key="3">
    <source>
        <dbReference type="EMBL" id="OGZ53323.1"/>
    </source>
</evidence>
<evidence type="ECO:0000259" key="2">
    <source>
        <dbReference type="Pfam" id="PF26449"/>
    </source>
</evidence>
<keyword evidence="1" id="KW-1133">Transmembrane helix</keyword>
<accession>A0A1G2GSY9</accession>
<dbReference type="STRING" id="1802126.A3B25_03755"/>
<comment type="caution">
    <text evidence="3">The sequence shown here is derived from an EMBL/GenBank/DDBJ whole genome shotgun (WGS) entry which is preliminary data.</text>
</comment>
<dbReference type="Pfam" id="PF26449">
    <property type="entry name" value="DUF8128"/>
    <property type="match status" value="1"/>
</dbReference>
<gene>
    <name evidence="3" type="ORF">A3B25_03755</name>
</gene>
<dbReference type="InterPro" id="IPR058441">
    <property type="entry name" value="DUF8128"/>
</dbReference>
<name>A0A1G2GSY9_9BACT</name>
<dbReference type="InterPro" id="IPR027417">
    <property type="entry name" value="P-loop_NTPase"/>
</dbReference>